<accession>K1T1U2</accession>
<protein>
    <submittedName>
        <fullName evidence="1">Uncharacterized protein</fullName>
    </submittedName>
</protein>
<organism evidence="1">
    <name type="scientific">human gut metagenome</name>
    <dbReference type="NCBI Taxonomy" id="408170"/>
    <lineage>
        <taxon>unclassified sequences</taxon>
        <taxon>metagenomes</taxon>
        <taxon>organismal metagenomes</taxon>
    </lineage>
</organism>
<comment type="caution">
    <text evidence="1">The sequence shown here is derived from an EMBL/GenBank/DDBJ whole genome shotgun (WGS) entry which is preliminary data.</text>
</comment>
<reference evidence="1" key="1">
    <citation type="journal article" date="2013" name="Environ. Microbiol.">
        <title>Microbiota from the distal guts of lean and obese adolescents exhibit partial functional redundancy besides clear differences in community structure.</title>
        <authorList>
            <person name="Ferrer M."/>
            <person name="Ruiz A."/>
            <person name="Lanza F."/>
            <person name="Haange S.B."/>
            <person name="Oberbach A."/>
            <person name="Till H."/>
            <person name="Bargiela R."/>
            <person name="Campoy C."/>
            <person name="Segura M.T."/>
            <person name="Richter M."/>
            <person name="von Bergen M."/>
            <person name="Seifert J."/>
            <person name="Suarez A."/>
        </authorList>
    </citation>
    <scope>NUCLEOTIDE SEQUENCE</scope>
</reference>
<proteinExistence type="predicted"/>
<dbReference type="AlphaFoldDB" id="K1T1U2"/>
<evidence type="ECO:0000313" key="1">
    <source>
        <dbReference type="EMBL" id="EKC60020.1"/>
    </source>
</evidence>
<dbReference type="EMBL" id="AJWY01008862">
    <property type="protein sequence ID" value="EKC60020.1"/>
    <property type="molecule type" value="Genomic_DNA"/>
</dbReference>
<feature type="non-terminal residue" evidence="1">
    <location>
        <position position="1"/>
    </location>
</feature>
<sequence length="33" mass="3759">VYGVNGEVNYDPQSRVNTFAHVNHSKEQRSVAR</sequence>
<name>K1T1U2_9ZZZZ</name>
<gene>
    <name evidence="1" type="ORF">LEA_13085</name>
</gene>